<dbReference type="GO" id="GO:0016301">
    <property type="term" value="F:kinase activity"/>
    <property type="evidence" value="ECO:0007669"/>
    <property type="project" value="UniProtKB-KW"/>
</dbReference>
<name>A0A9D1DKR6_9FIRM</name>
<dbReference type="AlphaFoldDB" id="A0A9D1DKR6"/>
<dbReference type="Pfam" id="PF08757">
    <property type="entry name" value="CotH"/>
    <property type="match status" value="1"/>
</dbReference>
<evidence type="ECO:0000313" key="2">
    <source>
        <dbReference type="EMBL" id="HIR54734.1"/>
    </source>
</evidence>
<reference evidence="2" key="1">
    <citation type="submission" date="2020-10" db="EMBL/GenBank/DDBJ databases">
        <authorList>
            <person name="Gilroy R."/>
        </authorList>
    </citation>
    <scope>NUCLEOTIDE SEQUENCE</scope>
    <source>
        <strain evidence="2">ChiGjej3B3-7149</strain>
    </source>
</reference>
<evidence type="ECO:0000256" key="1">
    <source>
        <dbReference type="SAM" id="MobiDB-lite"/>
    </source>
</evidence>
<dbReference type="PANTHER" id="PTHR40050">
    <property type="entry name" value="INNER SPORE COAT PROTEIN H"/>
    <property type="match status" value="1"/>
</dbReference>
<keyword evidence="2" id="KW-0808">Transferase</keyword>
<accession>A0A9D1DKR6</accession>
<evidence type="ECO:0000313" key="3">
    <source>
        <dbReference type="Proteomes" id="UP000824238"/>
    </source>
</evidence>
<dbReference type="EMBL" id="DVHH01000099">
    <property type="protein sequence ID" value="HIR54734.1"/>
    <property type="molecule type" value="Genomic_DNA"/>
</dbReference>
<gene>
    <name evidence="2" type="ORF">IAD36_03915</name>
</gene>
<sequence length="396" mass="42643">EEYVMCSLIIDGEEQPGAGIRAKGNTSLSSVAAYGNDRYSFKIEFDHYDSSLSYYGLDKLNLNNIIQDNTYMKDFLSYQLMAAAGAAAPLCSYVWITVNGEDWGLYLAVEGVEESFLLRNYGTDYGELYKPDSMEMGGGRGNGGGFDMDQFQERFENDEFSLPEGTDVPGEGEFSPPEGEEMPAEGGFDRGEGGFGGRGGMGGMPSDMGEPPEDMGGMPDMSEMPEMGEIPDMGEVPEMGGGMGGGMMGGSSDVLLVYTDDDYDSYANIFDNAKTDVSNADKDRLIDALQALGEGGDVSDCVDIESVFTSGEFERLFDETVELISPYVERDPTKFCTYEEFELGAETLREFCLLRAESIGYQLAGEDVTVDASGLDISAMGSMNNTAGGGGKGFRG</sequence>
<dbReference type="Proteomes" id="UP000824238">
    <property type="component" value="Unassembled WGS sequence"/>
</dbReference>
<proteinExistence type="predicted"/>
<comment type="caution">
    <text evidence="2">The sequence shown here is derived from an EMBL/GenBank/DDBJ whole genome shotgun (WGS) entry which is preliminary data.</text>
</comment>
<reference evidence="2" key="2">
    <citation type="journal article" date="2021" name="PeerJ">
        <title>Extensive microbial diversity within the chicken gut microbiome revealed by metagenomics and culture.</title>
        <authorList>
            <person name="Gilroy R."/>
            <person name="Ravi A."/>
            <person name="Getino M."/>
            <person name="Pursley I."/>
            <person name="Horton D.L."/>
            <person name="Alikhan N.F."/>
            <person name="Baker D."/>
            <person name="Gharbi K."/>
            <person name="Hall N."/>
            <person name="Watson M."/>
            <person name="Adriaenssens E.M."/>
            <person name="Foster-Nyarko E."/>
            <person name="Jarju S."/>
            <person name="Secka A."/>
            <person name="Antonio M."/>
            <person name="Oren A."/>
            <person name="Chaudhuri R.R."/>
            <person name="La Ragione R."/>
            <person name="Hildebrand F."/>
            <person name="Pallen M.J."/>
        </authorList>
    </citation>
    <scope>NUCLEOTIDE SEQUENCE</scope>
    <source>
        <strain evidence="2">ChiGjej3B3-7149</strain>
    </source>
</reference>
<protein>
    <submittedName>
        <fullName evidence="2">CotH kinase family protein</fullName>
    </submittedName>
</protein>
<keyword evidence="2" id="KW-0418">Kinase</keyword>
<organism evidence="2 3">
    <name type="scientific">Candidatus Scatomorpha intestinigallinarum</name>
    <dbReference type="NCBI Taxonomy" id="2840923"/>
    <lineage>
        <taxon>Bacteria</taxon>
        <taxon>Bacillati</taxon>
        <taxon>Bacillota</taxon>
        <taxon>Clostridia</taxon>
        <taxon>Eubacteriales</taxon>
        <taxon>Candidatus Scatomorpha</taxon>
    </lineage>
</organism>
<dbReference type="PANTHER" id="PTHR40050:SF1">
    <property type="entry name" value="INNER SPORE COAT PROTEIN H"/>
    <property type="match status" value="1"/>
</dbReference>
<feature type="region of interest" description="Disordered" evidence="1">
    <location>
        <begin position="160"/>
        <end position="185"/>
    </location>
</feature>
<feature type="non-terminal residue" evidence="2">
    <location>
        <position position="1"/>
    </location>
</feature>
<dbReference type="InterPro" id="IPR014867">
    <property type="entry name" value="Spore_coat_CotH_CotH2/3/7"/>
</dbReference>